<dbReference type="Pfam" id="PF03732">
    <property type="entry name" value="Retrotrans_gag"/>
    <property type="match status" value="1"/>
</dbReference>
<feature type="compositionally biased region" description="Basic and acidic residues" evidence="1">
    <location>
        <begin position="61"/>
        <end position="127"/>
    </location>
</feature>
<accession>A0A9N7N3D0</accession>
<feature type="domain" description="Retrotransposon gag" evidence="2">
    <location>
        <begin position="167"/>
        <end position="259"/>
    </location>
</feature>
<dbReference type="InterPro" id="IPR005162">
    <property type="entry name" value="Retrotrans_gag_dom"/>
</dbReference>
<dbReference type="EMBL" id="CACSLK010019251">
    <property type="protein sequence ID" value="CAA0819570.1"/>
    <property type="molecule type" value="Genomic_DNA"/>
</dbReference>
<dbReference type="PANTHER" id="PTHR15503">
    <property type="entry name" value="LDOC1 RELATED"/>
    <property type="match status" value="1"/>
</dbReference>
<proteinExistence type="predicted"/>
<keyword evidence="4" id="KW-1185">Reference proteome</keyword>
<feature type="non-terminal residue" evidence="3">
    <location>
        <position position="544"/>
    </location>
</feature>
<dbReference type="PANTHER" id="PTHR15503:SF22">
    <property type="entry name" value="TRANSPOSON TY3-I GAG POLYPROTEIN"/>
    <property type="match status" value="1"/>
</dbReference>
<dbReference type="OrthoDB" id="1934862at2759"/>
<feature type="non-terminal residue" evidence="3">
    <location>
        <position position="1"/>
    </location>
</feature>
<evidence type="ECO:0000313" key="3">
    <source>
        <dbReference type="EMBL" id="CAA0819570.1"/>
    </source>
</evidence>
<evidence type="ECO:0000313" key="4">
    <source>
        <dbReference type="Proteomes" id="UP001153555"/>
    </source>
</evidence>
<dbReference type="SUPFAM" id="SSF50630">
    <property type="entry name" value="Acid proteases"/>
    <property type="match status" value="1"/>
</dbReference>
<evidence type="ECO:0000256" key="1">
    <source>
        <dbReference type="SAM" id="MobiDB-lite"/>
    </source>
</evidence>
<dbReference type="InterPro" id="IPR021109">
    <property type="entry name" value="Peptidase_aspartic_dom_sf"/>
</dbReference>
<dbReference type="AlphaFoldDB" id="A0A9N7N3D0"/>
<comment type="caution">
    <text evidence="3">The sequence shown here is derived from an EMBL/GenBank/DDBJ whole genome shotgun (WGS) entry which is preliminary data.</text>
</comment>
<name>A0A9N7N3D0_STRHE</name>
<dbReference type="CDD" id="cd00303">
    <property type="entry name" value="retropepsin_like"/>
    <property type="match status" value="1"/>
</dbReference>
<dbReference type="Gene3D" id="2.40.70.10">
    <property type="entry name" value="Acid Proteases"/>
    <property type="match status" value="1"/>
</dbReference>
<feature type="region of interest" description="Disordered" evidence="1">
    <location>
        <begin position="55"/>
        <end position="127"/>
    </location>
</feature>
<evidence type="ECO:0000259" key="2">
    <source>
        <dbReference type="Pfam" id="PF03732"/>
    </source>
</evidence>
<organism evidence="3 4">
    <name type="scientific">Striga hermonthica</name>
    <name type="common">Purple witchweed</name>
    <name type="synonym">Buchnera hermonthica</name>
    <dbReference type="NCBI Taxonomy" id="68872"/>
    <lineage>
        <taxon>Eukaryota</taxon>
        <taxon>Viridiplantae</taxon>
        <taxon>Streptophyta</taxon>
        <taxon>Embryophyta</taxon>
        <taxon>Tracheophyta</taxon>
        <taxon>Spermatophyta</taxon>
        <taxon>Magnoliopsida</taxon>
        <taxon>eudicotyledons</taxon>
        <taxon>Gunneridae</taxon>
        <taxon>Pentapetalae</taxon>
        <taxon>asterids</taxon>
        <taxon>lamiids</taxon>
        <taxon>Lamiales</taxon>
        <taxon>Orobanchaceae</taxon>
        <taxon>Buchnereae</taxon>
        <taxon>Striga</taxon>
    </lineage>
</organism>
<reference evidence="3" key="1">
    <citation type="submission" date="2019-12" db="EMBL/GenBank/DDBJ databases">
        <authorList>
            <person name="Scholes J."/>
        </authorList>
    </citation>
    <scope>NUCLEOTIDE SEQUENCE</scope>
</reference>
<dbReference type="Proteomes" id="UP001153555">
    <property type="component" value="Unassembled WGS sequence"/>
</dbReference>
<gene>
    <name evidence="3" type="ORF">SHERM_17947</name>
</gene>
<sequence>MANKEMKDKINNLDIQMRSMSEVMEGRLGSLDESQNNTNAVVTRLKQRLEEVLRALQQQPPHRENPPRREPRRHDEHADRTPFPRREDRREQRRAREQEEGRRHERYEHEEDFDRRSQASTYRERPKTDKPRFVMSIFTGSDPEAWLNRIVQYFELNETDGHDRVRYAAFYLDGEANVWWQWLSRIYRRRQQVITWVDFERELLTRFGTSDYHNYNEALARIRPTCNLREYIKEFERLACRVRDWSEDALVGAFVAGLRFDLAAEVRLERPDTMHNAMEVARRQEDHLVAMRRGRADVRYADTWRTGPNPATADARPSVSNRLAGSIVRRLSPEEVKRRREKGLCFKCEEKFTPGHQCKQAFVIELANPDEEGSENEEEPHQDIIVEGPDEEAEISMHAMAGIRGPRTMRLPAWVKDRKVVVLVDNVSSHNFINTDLSQKLNLPTTNIEPFEVRVANGERLQCTKSFRKVPIRFSGVTVKADLYALPLVGPDVVLGVQWLKGLGKVTTDYRTGIMEFNSGGHQVTLSAGNEKGAKEVGLKSIEK</sequence>
<protein>
    <recommendedName>
        <fullName evidence="2">Retrotransposon gag domain-containing protein</fullName>
    </recommendedName>
</protein>
<dbReference type="InterPro" id="IPR032567">
    <property type="entry name" value="RTL1-rel"/>
</dbReference>
<dbReference type="Pfam" id="PF08284">
    <property type="entry name" value="RVP_2"/>
    <property type="match status" value="1"/>
</dbReference>